<reference evidence="1 2" key="1">
    <citation type="submission" date="2019-02" db="EMBL/GenBank/DDBJ databases">
        <title>Deep-cultivation of Planctomycetes and their phenomic and genomic characterization uncovers novel biology.</title>
        <authorList>
            <person name="Wiegand S."/>
            <person name="Jogler M."/>
            <person name="Boedeker C."/>
            <person name="Pinto D."/>
            <person name="Vollmers J."/>
            <person name="Rivas-Marin E."/>
            <person name="Kohn T."/>
            <person name="Peeters S.H."/>
            <person name="Heuer A."/>
            <person name="Rast P."/>
            <person name="Oberbeckmann S."/>
            <person name="Bunk B."/>
            <person name="Jeske O."/>
            <person name="Meyerdierks A."/>
            <person name="Storesund J.E."/>
            <person name="Kallscheuer N."/>
            <person name="Luecker S."/>
            <person name="Lage O.M."/>
            <person name="Pohl T."/>
            <person name="Merkel B.J."/>
            <person name="Hornburger P."/>
            <person name="Mueller R.-W."/>
            <person name="Bruemmer F."/>
            <person name="Labrenz M."/>
            <person name="Spormann A.M."/>
            <person name="Op den Camp H."/>
            <person name="Overmann J."/>
            <person name="Amann R."/>
            <person name="Jetten M.S.M."/>
            <person name="Mascher T."/>
            <person name="Medema M.H."/>
            <person name="Devos D.P."/>
            <person name="Kaster A.-K."/>
            <person name="Ovreas L."/>
            <person name="Rohde M."/>
            <person name="Galperin M.Y."/>
            <person name="Jogler C."/>
        </authorList>
    </citation>
    <scope>NUCLEOTIDE SEQUENCE [LARGE SCALE GENOMIC DNA]</scope>
    <source>
        <strain evidence="1 2">FF011L</strain>
    </source>
</reference>
<accession>A0A517MID9</accession>
<sequence length="443" mass="50714">MPQTFSLTHFEELMLHQDSSAFPTNCFVRMRFEGRLDERAFRAAVLTTVIRHPLLHSTVDQHRGKYRWHVGEPTSNVTWFSGAETDQPSFLRLNLEVEHGLRFVVRVDERDSELVVQFHHACCDGLAIFQVVHELLLAYAMEMDGNADYDLPDVAQDLLASRGSLGLTTGGFLRIFVRQAVGLLGVFQFLTRNPEHLVQHRVVDRTAPTPPAFPTVVAHHFDKEVSADLRQAAKRAGVTQNDLLIRDLFLALQEFRQSQNVRDPEGWLRVMIPVSLRRKQQYQAPAANIVSSVFLDRRSVDMEEPDQLLKRLSEEMNLIKRLQLNYLFIYSLWIQRRLPRGLQRTARPKNCQITAVFTNLSRLFLRSPLPRSEGRLRCGNVVLNETEAIPPIARHLNAAFGVSWYANRLTITLHHDPRAVSTQAADKLLGIVVRRVRESSKPQ</sequence>
<keyword evidence="2" id="KW-1185">Reference proteome</keyword>
<keyword evidence="1" id="KW-0012">Acyltransferase</keyword>
<dbReference type="PANTHER" id="PTHR28037">
    <property type="entry name" value="ALCOHOL O-ACETYLTRANSFERASE 1-RELATED"/>
    <property type="match status" value="1"/>
</dbReference>
<evidence type="ECO:0000313" key="1">
    <source>
        <dbReference type="EMBL" id="QDS94624.1"/>
    </source>
</evidence>
<dbReference type="Proteomes" id="UP000320672">
    <property type="component" value="Chromosome"/>
</dbReference>
<name>A0A517MID9_9BACT</name>
<gene>
    <name evidence="1" type="ORF">FF011L_34040</name>
</gene>
<dbReference type="InterPro" id="IPR023213">
    <property type="entry name" value="CAT-like_dom_sf"/>
</dbReference>
<dbReference type="InterPro" id="IPR052058">
    <property type="entry name" value="Alcohol_O-acetyltransferase"/>
</dbReference>
<keyword evidence="1" id="KW-0808">Transferase</keyword>
<dbReference type="OrthoDB" id="232867at2"/>
<dbReference type="EMBL" id="CP036262">
    <property type="protein sequence ID" value="QDS94624.1"/>
    <property type="molecule type" value="Genomic_DNA"/>
</dbReference>
<dbReference type="KEGG" id="rml:FF011L_34040"/>
<dbReference type="AlphaFoldDB" id="A0A517MID9"/>
<protein>
    <submittedName>
        <fullName evidence="1">Acyltransferase PapA5</fullName>
    </submittedName>
</protein>
<dbReference type="GO" id="GO:0016746">
    <property type="term" value="F:acyltransferase activity"/>
    <property type="evidence" value="ECO:0007669"/>
    <property type="project" value="UniProtKB-KW"/>
</dbReference>
<dbReference type="RefSeq" id="WP_145352627.1">
    <property type="nucleotide sequence ID" value="NZ_CP036262.1"/>
</dbReference>
<evidence type="ECO:0000313" key="2">
    <source>
        <dbReference type="Proteomes" id="UP000320672"/>
    </source>
</evidence>
<proteinExistence type="predicted"/>
<organism evidence="1 2">
    <name type="scientific">Roseimaritima multifibrata</name>
    <dbReference type="NCBI Taxonomy" id="1930274"/>
    <lineage>
        <taxon>Bacteria</taxon>
        <taxon>Pseudomonadati</taxon>
        <taxon>Planctomycetota</taxon>
        <taxon>Planctomycetia</taxon>
        <taxon>Pirellulales</taxon>
        <taxon>Pirellulaceae</taxon>
        <taxon>Roseimaritima</taxon>
    </lineage>
</organism>
<dbReference type="SUPFAM" id="SSF52777">
    <property type="entry name" value="CoA-dependent acyltransferases"/>
    <property type="match status" value="2"/>
</dbReference>
<dbReference type="Gene3D" id="3.30.559.10">
    <property type="entry name" value="Chloramphenicol acetyltransferase-like domain"/>
    <property type="match status" value="1"/>
</dbReference>
<dbReference type="PANTHER" id="PTHR28037:SF1">
    <property type="entry name" value="ALCOHOL O-ACETYLTRANSFERASE 1-RELATED"/>
    <property type="match status" value="1"/>
</dbReference>